<gene>
    <name evidence="3" type="ORF">WGH24286_00003</name>
</gene>
<feature type="domain" description="Phage conserved hypothetical protein C-terminal" evidence="2">
    <location>
        <begin position="185"/>
        <end position="257"/>
    </location>
</feature>
<feature type="region of interest" description="Disordered" evidence="1">
    <location>
        <begin position="124"/>
        <end position="177"/>
    </location>
</feature>
<comment type="caution">
    <text evidence="3">The sequence shown here is derived from an EMBL/GenBank/DDBJ whole genome shotgun (WGS) entry which is preliminary data.</text>
</comment>
<dbReference type="Pfam" id="PF09524">
    <property type="entry name" value="Phg_2220_C"/>
    <property type="match status" value="1"/>
</dbReference>
<sequence length="263" mass="30074">MVKINRIKQHNYTVIDNQLACDQQLSWHARGIFLYLYAHGDEWEFLEQEVIAENIARHDTFMQGIAELEAAGYLRCSKLQADSGEILESLWELATTPMFKNDPQIQLDLAENVAISGFSPQPDFPVMDNPVLEKPVQGNPTAENPQLISTNKTNTNYNKQQSKQSSNQGEGDGPKETVEDACTEIIRYLNAKTGRRYNPKTITTRRLINARIQEGYQVEDFLKVIDTKVSHWLNDEKWAMYLRPGTLFGTKFDNYINEAPKNS</sequence>
<evidence type="ECO:0000313" key="3">
    <source>
        <dbReference type="EMBL" id="CAH0417591.1"/>
    </source>
</evidence>
<keyword evidence="4" id="KW-1185">Reference proteome</keyword>
<proteinExistence type="predicted"/>
<dbReference type="NCBIfam" id="TIGR02220">
    <property type="entry name" value="phg_TIGR02220"/>
    <property type="match status" value="1"/>
</dbReference>
<accession>A0ABM8Z831</accession>
<evidence type="ECO:0000256" key="1">
    <source>
        <dbReference type="SAM" id="MobiDB-lite"/>
    </source>
</evidence>
<dbReference type="EMBL" id="CAKKNT010000001">
    <property type="protein sequence ID" value="CAH0417591.1"/>
    <property type="molecule type" value="Genomic_DNA"/>
</dbReference>
<reference evidence="3 4" key="1">
    <citation type="submission" date="2021-11" db="EMBL/GenBank/DDBJ databases">
        <authorList>
            <person name="Depoorter E."/>
        </authorList>
    </citation>
    <scope>NUCLEOTIDE SEQUENCE [LARGE SCALE GENOMIC DNA]</scope>
    <source>
        <strain evidence="3 4">LMG 24286</strain>
    </source>
</reference>
<name>A0ABM8Z831_9LACO</name>
<dbReference type="InterPro" id="IPR011741">
    <property type="entry name" value="Phg_2220_C"/>
</dbReference>
<evidence type="ECO:0000259" key="2">
    <source>
        <dbReference type="Pfam" id="PF09524"/>
    </source>
</evidence>
<dbReference type="Proteomes" id="UP000789719">
    <property type="component" value="Unassembled WGS sequence"/>
</dbReference>
<evidence type="ECO:0000313" key="4">
    <source>
        <dbReference type="Proteomes" id="UP000789719"/>
    </source>
</evidence>
<feature type="compositionally biased region" description="Polar residues" evidence="1">
    <location>
        <begin position="138"/>
        <end position="148"/>
    </location>
</feature>
<feature type="compositionally biased region" description="Low complexity" evidence="1">
    <location>
        <begin position="149"/>
        <end position="168"/>
    </location>
</feature>
<dbReference type="RefSeq" id="WP_230097723.1">
    <property type="nucleotide sequence ID" value="NZ_CAKKNT010000001.1"/>
</dbReference>
<protein>
    <recommendedName>
        <fullName evidence="2">Phage conserved hypothetical protein C-terminal domain-containing protein</fullName>
    </recommendedName>
</protein>
<organism evidence="3 4">
    <name type="scientific">Periweissella ghanensis</name>
    <dbReference type="NCBI Taxonomy" id="467997"/>
    <lineage>
        <taxon>Bacteria</taxon>
        <taxon>Bacillati</taxon>
        <taxon>Bacillota</taxon>
        <taxon>Bacilli</taxon>
        <taxon>Lactobacillales</taxon>
        <taxon>Lactobacillaceae</taxon>
        <taxon>Periweissella</taxon>
    </lineage>
</organism>